<reference evidence="5" key="1">
    <citation type="submission" date="2018-09" db="EMBL/GenBank/DDBJ databases">
        <title>Chryseolinea sp. KIS68-18 isolated from soil.</title>
        <authorList>
            <person name="Weon H.-Y."/>
            <person name="Kwon S.-W."/>
            <person name="Lee S.A."/>
        </authorList>
    </citation>
    <scope>NUCLEOTIDE SEQUENCE [LARGE SCALE GENOMIC DNA]</scope>
    <source>
        <strain evidence="5">KIS68-18</strain>
    </source>
</reference>
<feature type="coiled-coil region" evidence="1">
    <location>
        <begin position="490"/>
        <end position="576"/>
    </location>
</feature>
<protein>
    <submittedName>
        <fullName evidence="4">GAF domain-containing protein</fullName>
    </submittedName>
</protein>
<dbReference type="KEGG" id="chk:D4L85_16475"/>
<keyword evidence="2" id="KW-0472">Membrane</keyword>
<proteinExistence type="predicted"/>
<evidence type="ECO:0000256" key="2">
    <source>
        <dbReference type="SAM" id="Phobius"/>
    </source>
</evidence>
<dbReference type="EMBL" id="CP032382">
    <property type="protein sequence ID" value="AYB32066.1"/>
    <property type="molecule type" value="Genomic_DNA"/>
</dbReference>
<evidence type="ECO:0000259" key="3">
    <source>
        <dbReference type="SMART" id="SM00065"/>
    </source>
</evidence>
<keyword evidence="2" id="KW-0812">Transmembrane</keyword>
<dbReference type="Pfam" id="PF13185">
    <property type="entry name" value="GAF_2"/>
    <property type="match status" value="1"/>
</dbReference>
<dbReference type="RefSeq" id="WP_119755327.1">
    <property type="nucleotide sequence ID" value="NZ_CP032382.1"/>
</dbReference>
<dbReference type="SMART" id="SM00065">
    <property type="entry name" value="GAF"/>
    <property type="match status" value="1"/>
</dbReference>
<dbReference type="AlphaFoldDB" id="A0A385SNI1"/>
<name>A0A385SNI1_9BACT</name>
<dbReference type="SUPFAM" id="SSF55781">
    <property type="entry name" value="GAF domain-like"/>
    <property type="match status" value="1"/>
</dbReference>
<dbReference type="Proteomes" id="UP000266183">
    <property type="component" value="Chromosome"/>
</dbReference>
<dbReference type="OrthoDB" id="1109395at2"/>
<keyword evidence="2" id="KW-1133">Transmembrane helix</keyword>
<keyword evidence="1" id="KW-0175">Coiled coil</keyword>
<keyword evidence="5" id="KW-1185">Reference proteome</keyword>
<evidence type="ECO:0000313" key="4">
    <source>
        <dbReference type="EMBL" id="AYB32066.1"/>
    </source>
</evidence>
<dbReference type="Gene3D" id="3.30.450.40">
    <property type="match status" value="1"/>
</dbReference>
<feature type="domain" description="GAF" evidence="3">
    <location>
        <begin position="348"/>
        <end position="494"/>
    </location>
</feature>
<organism evidence="4 5">
    <name type="scientific">Chryseolinea soli</name>
    <dbReference type="NCBI Taxonomy" id="2321403"/>
    <lineage>
        <taxon>Bacteria</taxon>
        <taxon>Pseudomonadati</taxon>
        <taxon>Bacteroidota</taxon>
        <taxon>Cytophagia</taxon>
        <taxon>Cytophagales</taxon>
        <taxon>Fulvivirgaceae</taxon>
        <taxon>Chryseolinea</taxon>
    </lineage>
</organism>
<feature type="transmembrane region" description="Helical" evidence="2">
    <location>
        <begin position="16"/>
        <end position="36"/>
    </location>
</feature>
<dbReference type="InterPro" id="IPR029016">
    <property type="entry name" value="GAF-like_dom_sf"/>
</dbReference>
<evidence type="ECO:0000256" key="1">
    <source>
        <dbReference type="SAM" id="Coils"/>
    </source>
</evidence>
<feature type="transmembrane region" description="Helical" evidence="2">
    <location>
        <begin position="211"/>
        <end position="232"/>
    </location>
</feature>
<evidence type="ECO:0000313" key="5">
    <source>
        <dbReference type="Proteomes" id="UP000266183"/>
    </source>
</evidence>
<sequence length="599" mass="67515">MKNLFNTWSLTIKNRMILSSSLLVLIIALSNLYSYYSNSKVIAQQDQLNGQRLQVLLQLATIGNYVALAELESRSYLLIEKEEFNTLRRGIWEDKINPAAAVLKSKLEEDQANINQKEVAQLLANLITYQQLQEQTEIKIRSLLTAVQKQDSASRSENKDRKADMALEINQYQRPVFDAIKEGSAKLIQQQRELIHTESDTLSDRMRIAQFIILGLIVGSLVASLLLVHSLVKVTINPLLKVSDYLSEVALGKQPAHMEEPKNEMGIIIGSINRLVTHLKASANFASQVGAGKYDNQLIPASGDDTLGNALLIMQERLQEVESDGKKRNWVAEGIAKFATLLRDHTIDKRALGIELVSFLVRYLKANQGGLFILRGDSENRYLELEACYAYERKKFIQKTIHLGEGLVGQAVLEAGTIYLTKVPEDYVQITSGLGEAPPSSILIVPLKLNEQVYGAIEIASFNPFALHEIAFLEKLAESAASAIAASQLHEQTQKLLMESQQKAEELRAQEEEMRQNMEELQATQEAEARRIKELEQINVQSNEQQQLLVNNMEKLRMQENEILRQQAEIERTSQLCGYYEQENHKLTSKLEASGKELI</sequence>
<gene>
    <name evidence="4" type="ORF">D4L85_16475</name>
</gene>
<accession>A0A385SNI1</accession>
<dbReference type="InterPro" id="IPR003018">
    <property type="entry name" value="GAF"/>
</dbReference>